<evidence type="ECO:0000313" key="5">
    <source>
        <dbReference type="Proteomes" id="UP000444960"/>
    </source>
</evidence>
<evidence type="ECO:0000259" key="3">
    <source>
        <dbReference type="Pfam" id="PF13360"/>
    </source>
</evidence>
<dbReference type="AlphaFoldDB" id="A0A7I9V4H5"/>
<feature type="region of interest" description="Disordered" evidence="1">
    <location>
        <begin position="369"/>
        <end position="389"/>
    </location>
</feature>
<dbReference type="PROSITE" id="PS51257">
    <property type="entry name" value="PROKAR_LIPOPROTEIN"/>
    <property type="match status" value="1"/>
</dbReference>
<dbReference type="Proteomes" id="UP000444960">
    <property type="component" value="Unassembled WGS sequence"/>
</dbReference>
<dbReference type="OrthoDB" id="4503168at2"/>
<gene>
    <name evidence="4" type="ORF">nbrc107696_07750</name>
</gene>
<dbReference type="SUPFAM" id="SSF50998">
    <property type="entry name" value="Quinoprotein alcohol dehydrogenase-like"/>
    <property type="match status" value="1"/>
</dbReference>
<dbReference type="EMBL" id="BJOV01000002">
    <property type="protein sequence ID" value="GEE00329.1"/>
    <property type="molecule type" value="Genomic_DNA"/>
</dbReference>
<protein>
    <recommendedName>
        <fullName evidence="3">Pyrrolo-quinoline quinone repeat domain-containing protein</fullName>
    </recommendedName>
</protein>
<accession>A0A7I9V4H5</accession>
<dbReference type="RefSeq" id="WP_161894238.1">
    <property type="nucleotide sequence ID" value="NZ_BJOV01000002.1"/>
</dbReference>
<sequence length="502" mass="52450">MSKKPLAILLAALAVLVVACGTTDAPHELAAPAPLATVCPADSPTATTVPTFATAITRRWSVSADAVLPGGRWDAEWFGPREMCGRVVATAVRGLPKSDTTHRRLVDGDRVIAGIDARTGTVAWTAPLLRGARCGPEPVRGTVACIVDNESTNKTYCAYADLTADDPEPLAPCDAGRAPGVQRDDGVTIQYVRIDSGTSGAESLDVDSAVVDHNAIVTASTPSDDGRRVVVERRATPYARGWRADVATTPIDASEPWRGVVTRVAGPAGFLGARLNSSDHGAVLDADTGRVVVDAPGTGPDVAATSVPGRRLVVFSDTDTTGLDATGRVLWKRQGRRSPRADYSTAERALYRVVVTPSGDTTRTVALDAETGGDLPSAPAAMPGYPDAPPSAFGSDVGAITTFTSTSGYETLGLTYHYHGAMDARTGRVLWSAKGRFPQTEAADDGVDTMLLQQTSSNGSNEVRALDLRAGTIRWRATVAPFAFFTAGLSIGDAAVTSYTVQ</sequence>
<feature type="domain" description="Pyrrolo-quinoline quinone repeat" evidence="3">
    <location>
        <begin position="241"/>
        <end position="383"/>
    </location>
</feature>
<evidence type="ECO:0000313" key="4">
    <source>
        <dbReference type="EMBL" id="GEE00329.1"/>
    </source>
</evidence>
<dbReference type="InterPro" id="IPR011047">
    <property type="entry name" value="Quinoprotein_ADH-like_sf"/>
</dbReference>
<organism evidence="4 5">
    <name type="scientific">Gordonia spumicola</name>
    <dbReference type="NCBI Taxonomy" id="589161"/>
    <lineage>
        <taxon>Bacteria</taxon>
        <taxon>Bacillati</taxon>
        <taxon>Actinomycetota</taxon>
        <taxon>Actinomycetes</taxon>
        <taxon>Mycobacteriales</taxon>
        <taxon>Gordoniaceae</taxon>
        <taxon>Gordonia</taxon>
    </lineage>
</organism>
<feature type="chain" id="PRO_5038502061" description="Pyrrolo-quinoline quinone repeat domain-containing protein" evidence="2">
    <location>
        <begin position="20"/>
        <end position="502"/>
    </location>
</feature>
<feature type="signal peptide" evidence="2">
    <location>
        <begin position="1"/>
        <end position="19"/>
    </location>
</feature>
<evidence type="ECO:0000256" key="1">
    <source>
        <dbReference type="SAM" id="MobiDB-lite"/>
    </source>
</evidence>
<dbReference type="InterPro" id="IPR002372">
    <property type="entry name" value="PQQ_rpt_dom"/>
</dbReference>
<dbReference type="Pfam" id="PF13360">
    <property type="entry name" value="PQQ_2"/>
    <property type="match status" value="1"/>
</dbReference>
<name>A0A7I9V4H5_9ACTN</name>
<reference evidence="5" key="1">
    <citation type="submission" date="2019-06" db="EMBL/GenBank/DDBJ databases">
        <title>Gordonia isolated from sludge of a wastewater treatment plant.</title>
        <authorList>
            <person name="Tamura T."/>
            <person name="Aoyama K."/>
            <person name="Kang Y."/>
            <person name="Saito S."/>
            <person name="Akiyama N."/>
            <person name="Yazawa K."/>
            <person name="Gonoi T."/>
            <person name="Mikami Y."/>
        </authorList>
    </citation>
    <scope>NUCLEOTIDE SEQUENCE [LARGE SCALE GENOMIC DNA]</scope>
    <source>
        <strain evidence="5">NBRC 107696</strain>
    </source>
</reference>
<keyword evidence="2" id="KW-0732">Signal</keyword>
<comment type="caution">
    <text evidence="4">The sequence shown here is derived from an EMBL/GenBank/DDBJ whole genome shotgun (WGS) entry which is preliminary data.</text>
</comment>
<keyword evidence="5" id="KW-1185">Reference proteome</keyword>
<evidence type="ECO:0000256" key="2">
    <source>
        <dbReference type="SAM" id="SignalP"/>
    </source>
</evidence>
<proteinExistence type="predicted"/>
<dbReference type="Gene3D" id="2.130.10.10">
    <property type="entry name" value="YVTN repeat-like/Quinoprotein amine dehydrogenase"/>
    <property type="match status" value="1"/>
</dbReference>
<dbReference type="InterPro" id="IPR015943">
    <property type="entry name" value="WD40/YVTN_repeat-like_dom_sf"/>
</dbReference>